<dbReference type="GO" id="GO:0017111">
    <property type="term" value="F:ribonucleoside triphosphate phosphatase activity"/>
    <property type="evidence" value="ECO:0007669"/>
    <property type="project" value="InterPro"/>
</dbReference>
<gene>
    <name evidence="1" type="ORF">E3J59_00435</name>
</gene>
<protein>
    <submittedName>
        <fullName evidence="1">AAA family ATPase</fullName>
    </submittedName>
</protein>
<dbReference type="Proteomes" id="UP000320679">
    <property type="component" value="Unassembled WGS sequence"/>
</dbReference>
<dbReference type="InterPro" id="IPR027417">
    <property type="entry name" value="P-loop_NTPase"/>
</dbReference>
<dbReference type="Pfam" id="PF03266">
    <property type="entry name" value="NTPase_1"/>
    <property type="match status" value="1"/>
</dbReference>
<comment type="caution">
    <text evidence="1">The sequence shown here is derived from an EMBL/GenBank/DDBJ whole genome shotgun (WGS) entry which is preliminary data.</text>
</comment>
<dbReference type="InterPro" id="IPR004948">
    <property type="entry name" value="Nuc-triphosphatase_THEP1"/>
</dbReference>
<dbReference type="Gene3D" id="3.40.50.300">
    <property type="entry name" value="P-loop containing nucleotide triphosphate hydrolases"/>
    <property type="match status" value="1"/>
</dbReference>
<accession>A0A523V1F4</accession>
<dbReference type="SUPFAM" id="SSF52540">
    <property type="entry name" value="P-loop containing nucleoside triphosphate hydrolases"/>
    <property type="match status" value="1"/>
</dbReference>
<organism evidence="1 2">
    <name type="scientific">Aerophobetes bacterium</name>
    <dbReference type="NCBI Taxonomy" id="2030807"/>
    <lineage>
        <taxon>Bacteria</taxon>
        <taxon>Candidatus Aerophobota</taxon>
    </lineage>
</organism>
<evidence type="ECO:0000313" key="1">
    <source>
        <dbReference type="EMBL" id="TET48588.1"/>
    </source>
</evidence>
<reference evidence="1 2" key="1">
    <citation type="submission" date="2019-03" db="EMBL/GenBank/DDBJ databases">
        <title>Metabolic potential of uncultured bacteria and archaea associated with petroleum seepage in deep-sea sediments.</title>
        <authorList>
            <person name="Dong X."/>
            <person name="Hubert C."/>
        </authorList>
    </citation>
    <scope>NUCLEOTIDE SEQUENCE [LARGE SCALE GENOMIC DNA]</scope>
    <source>
        <strain evidence="1">E29_bin78</strain>
    </source>
</reference>
<sequence length="47" mass="5360">MNILLTGRPGVGKTTLIKKLIDSVPLSNTSRKLRKIKQDTRIKNRRT</sequence>
<proteinExistence type="predicted"/>
<dbReference type="EMBL" id="SOJK01000015">
    <property type="protein sequence ID" value="TET48588.1"/>
    <property type="molecule type" value="Genomic_DNA"/>
</dbReference>
<dbReference type="AlphaFoldDB" id="A0A523V1F4"/>
<name>A0A523V1F4_UNCAE</name>
<evidence type="ECO:0000313" key="2">
    <source>
        <dbReference type="Proteomes" id="UP000320679"/>
    </source>
</evidence>